<reference evidence="1 2" key="1">
    <citation type="journal article" date="2023" name="BMC Biol.">
        <title>The compact genome of the sponge Oopsacas minuta (Hexactinellida) is lacking key metazoan core genes.</title>
        <authorList>
            <person name="Santini S."/>
            <person name="Schenkelaars Q."/>
            <person name="Jourda C."/>
            <person name="Duchesne M."/>
            <person name="Belahbib H."/>
            <person name="Rocher C."/>
            <person name="Selva M."/>
            <person name="Riesgo A."/>
            <person name="Vervoort M."/>
            <person name="Leys S.P."/>
            <person name="Kodjabachian L."/>
            <person name="Le Bivic A."/>
            <person name="Borchiellini C."/>
            <person name="Claverie J.M."/>
            <person name="Renard E."/>
        </authorList>
    </citation>
    <scope>NUCLEOTIDE SEQUENCE [LARGE SCALE GENOMIC DNA]</scope>
    <source>
        <strain evidence="1">SPO-2</strain>
    </source>
</reference>
<protein>
    <submittedName>
        <fullName evidence="1">52 kDa repressor of the inhibitor of the protein kinase</fullName>
    </submittedName>
</protein>
<dbReference type="PANTHER" id="PTHR46289:SF14">
    <property type="entry name" value="DUF4371 DOMAIN-CONTAINING PROTEIN"/>
    <property type="match status" value="1"/>
</dbReference>
<dbReference type="InterPro" id="IPR052958">
    <property type="entry name" value="IFN-induced_PKR_regulator"/>
</dbReference>
<accession>A0AAV7K849</accession>
<organism evidence="1 2">
    <name type="scientific">Oopsacas minuta</name>
    <dbReference type="NCBI Taxonomy" id="111878"/>
    <lineage>
        <taxon>Eukaryota</taxon>
        <taxon>Metazoa</taxon>
        <taxon>Porifera</taxon>
        <taxon>Hexactinellida</taxon>
        <taxon>Hexasterophora</taxon>
        <taxon>Lyssacinosida</taxon>
        <taxon>Leucopsacidae</taxon>
        <taxon>Oopsacas</taxon>
    </lineage>
</organism>
<proteinExistence type="predicted"/>
<gene>
    <name evidence="1" type="ORF">LOD99_15967</name>
</gene>
<comment type="caution">
    <text evidence="1">The sequence shown here is derived from an EMBL/GenBank/DDBJ whole genome shotgun (WGS) entry which is preliminary data.</text>
</comment>
<dbReference type="EMBL" id="JAKMXF010000122">
    <property type="protein sequence ID" value="KAI6657181.1"/>
    <property type="molecule type" value="Genomic_DNA"/>
</dbReference>
<keyword evidence="2" id="KW-1185">Reference proteome</keyword>
<evidence type="ECO:0000313" key="2">
    <source>
        <dbReference type="Proteomes" id="UP001165289"/>
    </source>
</evidence>
<dbReference type="Proteomes" id="UP001165289">
    <property type="component" value="Unassembled WGS sequence"/>
</dbReference>
<dbReference type="AlphaFoldDB" id="A0AAV7K849"/>
<name>A0AAV7K849_9METZ</name>
<evidence type="ECO:0000313" key="1">
    <source>
        <dbReference type="EMBL" id="KAI6657181.1"/>
    </source>
</evidence>
<dbReference type="PANTHER" id="PTHR46289">
    <property type="entry name" value="52 KDA REPRESSOR OF THE INHIBITOR OF THE PROTEIN KINASE-LIKE PROTEIN-RELATED"/>
    <property type="match status" value="1"/>
</dbReference>
<sequence>MYEFLCECFEAMLNPSSYPQIYDGIWRNNWDQETRIKARGLLLNLESSETIIAFIVAKNVSENIRPIASKLQKRDLDIYHAYNMIDETKKRIETLRFEIEAEFNVWYKEATHLFRKLGITIQSPRIIGSGRQIHRANAPSTCPKEYYLRNLAIPFVDHLLVELDNRFKKSSRQGVEILALLPGSIALQGVDIQLVVDNLLFWEADLPFSSSLRFEVKEWQRYWRSKEPIPSSITPVRMYKSRRRGYFPKYIHSLENRMYSPSRKL</sequence>